<dbReference type="GO" id="GO:0006898">
    <property type="term" value="P:receptor-mediated endocytosis"/>
    <property type="evidence" value="ECO:0007669"/>
    <property type="project" value="TreeGrafter"/>
</dbReference>
<dbReference type="GO" id="GO:0071439">
    <property type="term" value="C:clathrin complex"/>
    <property type="evidence" value="ECO:0007669"/>
    <property type="project" value="InterPro"/>
</dbReference>
<dbReference type="Pfam" id="PF13838">
    <property type="entry name" value="Clathrin_H_link"/>
    <property type="match status" value="1"/>
</dbReference>
<dbReference type="Pfam" id="PF00637">
    <property type="entry name" value="Clathrin"/>
    <property type="match status" value="6"/>
</dbReference>
<gene>
    <name evidence="9" type="ORF">FSP39_017114</name>
</gene>
<dbReference type="GO" id="GO:0045334">
    <property type="term" value="C:clathrin-coated endocytic vesicle"/>
    <property type="evidence" value="ECO:0007669"/>
    <property type="project" value="TreeGrafter"/>
</dbReference>
<dbReference type="FunFam" id="1.25.40.10:FF:000007">
    <property type="entry name" value="Clathrin heavy chain"/>
    <property type="match status" value="1"/>
</dbReference>
<dbReference type="Gene3D" id="2.130.10.110">
    <property type="entry name" value="Clathrin heavy-chain terminal domain"/>
    <property type="match status" value="1"/>
</dbReference>
<dbReference type="InterPro" id="IPR015348">
    <property type="entry name" value="Clathrin_H-chain_linker_core"/>
</dbReference>
<dbReference type="PIRSF" id="PIRSF002290">
    <property type="entry name" value="Clathrin_H_chain"/>
    <property type="match status" value="1"/>
</dbReference>
<dbReference type="SUPFAM" id="SSF50989">
    <property type="entry name" value="Clathrin heavy-chain terminal domain"/>
    <property type="match status" value="1"/>
</dbReference>
<dbReference type="InterPro" id="IPR055358">
    <property type="entry name" value="CHCR"/>
</dbReference>
<keyword evidence="3 6" id="KW-0472">Membrane</keyword>
<dbReference type="InterPro" id="IPR016024">
    <property type="entry name" value="ARM-type_fold"/>
</dbReference>
<dbReference type="SMART" id="SM00299">
    <property type="entry name" value="CLH"/>
    <property type="match status" value="7"/>
</dbReference>
<comment type="subcellular location">
    <subcellularLocation>
        <location evidence="6">Cytoplasmic vesicle membrane</location>
        <topology evidence="6">Peripheral membrane protein</topology>
        <orientation evidence="6">Cytoplasmic side</orientation>
    </subcellularLocation>
    <subcellularLocation>
        <location evidence="6">Membrane</location>
        <location evidence="6">Coated pit</location>
        <topology evidence="6">Peripheral membrane protein</topology>
        <orientation evidence="6">Cytoplasmic side</orientation>
    </subcellularLocation>
</comment>
<feature type="repeat" description="CHCR" evidence="7">
    <location>
        <begin position="1423"/>
        <end position="1524"/>
    </location>
</feature>
<keyword evidence="5 6" id="KW-0968">Cytoplasmic vesicle</keyword>
<dbReference type="GO" id="GO:0030132">
    <property type="term" value="C:clathrin coat of coated pit"/>
    <property type="evidence" value="ECO:0007669"/>
    <property type="project" value="InterPro"/>
</dbReference>
<dbReference type="InterPro" id="IPR016341">
    <property type="entry name" value="Clathrin_heavy_chain"/>
</dbReference>
<dbReference type="PROSITE" id="PS50236">
    <property type="entry name" value="CHCR"/>
    <property type="match status" value="7"/>
</dbReference>
<dbReference type="InterPro" id="IPR011990">
    <property type="entry name" value="TPR-like_helical_dom_sf"/>
</dbReference>
<feature type="repeat" description="CHCR" evidence="7">
    <location>
        <begin position="833"/>
        <end position="972"/>
    </location>
</feature>
<dbReference type="PANTHER" id="PTHR10292">
    <property type="entry name" value="CLATHRIN HEAVY CHAIN RELATED"/>
    <property type="match status" value="1"/>
</dbReference>
<feature type="repeat" description="CHCR" evidence="7">
    <location>
        <begin position="1274"/>
        <end position="1422"/>
    </location>
</feature>
<dbReference type="GO" id="GO:0005198">
    <property type="term" value="F:structural molecule activity"/>
    <property type="evidence" value="ECO:0007669"/>
    <property type="project" value="InterPro"/>
</dbReference>
<dbReference type="FunFam" id="1.25.40.10:FF:000002">
    <property type="entry name" value="Clathrin heavy chain"/>
    <property type="match status" value="1"/>
</dbReference>
<dbReference type="FunFam" id="2.130.10.110:FF:000001">
    <property type="entry name" value="Clathrin heavy chain"/>
    <property type="match status" value="1"/>
</dbReference>
<feature type="repeat" description="CHCR" evidence="7">
    <location>
        <begin position="537"/>
        <end position="683"/>
    </location>
</feature>
<dbReference type="GO" id="GO:0032051">
    <property type="term" value="F:clathrin light chain binding"/>
    <property type="evidence" value="ECO:0007669"/>
    <property type="project" value="InterPro"/>
</dbReference>
<evidence type="ECO:0000259" key="8">
    <source>
        <dbReference type="Pfam" id="PF09268"/>
    </source>
</evidence>
<feature type="repeat" description="CHCR" evidence="7">
    <location>
        <begin position="686"/>
        <end position="828"/>
    </location>
</feature>
<dbReference type="FunFam" id="1.25.40.10:FF:000095">
    <property type="entry name" value="Clathrin heavy chain"/>
    <property type="match status" value="1"/>
</dbReference>
<feature type="domain" description="Clathrin heavy chain linker core motif" evidence="8">
    <location>
        <begin position="331"/>
        <end position="354"/>
    </location>
</feature>
<accession>A0AA88XNW8</accession>
<evidence type="ECO:0000256" key="3">
    <source>
        <dbReference type="ARBA" id="ARBA00023136"/>
    </source>
</evidence>
<name>A0AA88XNW8_PINIB</name>
<evidence type="ECO:0000313" key="9">
    <source>
        <dbReference type="EMBL" id="KAK3084662.1"/>
    </source>
</evidence>
<feature type="repeat" description="CHCR" evidence="7">
    <location>
        <begin position="1128"/>
        <end position="1269"/>
    </location>
</feature>
<dbReference type="GO" id="GO:0006886">
    <property type="term" value="P:intracellular protein transport"/>
    <property type="evidence" value="ECO:0007669"/>
    <property type="project" value="UniProtKB-UniRule"/>
</dbReference>
<evidence type="ECO:0000256" key="4">
    <source>
        <dbReference type="ARBA" id="ARBA00023176"/>
    </source>
</evidence>
<evidence type="ECO:0000256" key="2">
    <source>
        <dbReference type="ARBA" id="ARBA00022737"/>
    </source>
</evidence>
<dbReference type="Pfam" id="PF01394">
    <property type="entry name" value="Clathrin_propel"/>
    <property type="match status" value="5"/>
</dbReference>
<reference evidence="9" key="1">
    <citation type="submission" date="2019-08" db="EMBL/GenBank/DDBJ databases">
        <title>The improved chromosome-level genome for the pearl oyster Pinctada fucata martensii using PacBio sequencing and Hi-C.</title>
        <authorList>
            <person name="Zheng Z."/>
        </authorList>
    </citation>
    <scope>NUCLEOTIDE SEQUENCE</scope>
    <source>
        <strain evidence="9">ZZ-2019</strain>
        <tissue evidence="9">Adductor muscle</tissue>
    </source>
</reference>
<sequence length="1625" mass="185405">MSQLLPIRFQEHLQLQNVGISAANIGFSTLTMESDKYICIRETVGDTAQVVIIDLNDSSNPIRRPISADSAIMNPTSKVIALKAGKTLQIFNIEMKSKMKSHTMTEEVTFWRWISVNTIAIVTDAYVYHWSMEGDSQPQKMFDRHSNLAGCQIINYRTDAKQQWLLLIGISAQQNRVVGAMQLYSVERKVSQPIEGHAAAFATMKLDGNANPSTLFTFAVRGAQGGKLHVIEVGQAPQGNTPFAKKNVDVFFPPEAQNDFPVAMQVSPKHNVVFMITKYGYLHMYDLETGTCIYMNRISGDTIFVTAPHEATSGIIGVNRKGQVLSVSVEEDNIVQYITNNLQNPDLALKIASRANLPGAEDLFVRKFNNLFQSGNYTEAAKVAASAPKGILRTPQTIQRFQQLPSAQGQTSPLLQYFGILLDKGSLNKYESLELCRPVLQSGRKQLLEKWLKEDKLQASEELGDLVKAVDPQLALSVYLRAQVPQKVIQCFAETGQFDKIVLYAKKTGYTPDYIFLLRSLMRMNPEQGTSFAQKLVQDDEPLADLNQIVDVFMELNLVQQCTSFLLDALKNNRPSEGPLQTRLLEMNLMSAPQVADAILGNQMFTHYDRAHIAQLCEKAGLLQRALEHYTDLYDIKRAVVHTHLLNPEWLVTYFGSLSVDDSLECIKAMLQANIRQNLQVCVQIASKYHEQLGTQALIEIFESFKSFEGLFYFLGSIVNFSQDGDVHFKYIQAACKTGQIKEVERICRESNVYDPERVKNFLKEAKLTDQLPLIIVCDRFDFVHDLVLYLYRNNLQKYIEIYIQKVNPARLPVVIGGLLDVDCGEDVIKQLIMVVKGQFSTDELVEEVEKRNRLKLLLPWLEMRVHEGVQEPATHNALAKIYIDSNNNPERFLRENQFYDSRVVGKYCEKRDPHLACVAYERGQCDEELIQVCNENSLFKSEARYLVRRRDLDLWAKVLNEENEYRRQLIDQVVQTALSETQDPEDISVTVKAFMTADLPNELIELLEKIVLDNSVFSEHRNLQNLLILTAIKADRTRVMEYINRLDNYDAPDIANIAISNELFEEAFAIFKKFEVNTSAIQVLIENVNNLDRAYEFAERCNDPAVWSQLGRAQLDQGMVKEAIDSFIKADDPTQYMEVVNVASNNNSWEDLVKFLQMARKKTRETFIETELVYAYAKTNRLADLEEFISGPNHANITQVADRCFDDKMYDAAKLLYNNVSNYARLAITLVHLGEYQGAVDGARKANSTKTWKEVCFACVNNEEFRLAQMCGLHIVVHADELEDLINYYQDRGYFEELITLLEAALGLERAHMGMFTELAILYSKFKPNKMREHLELFWSRVNIPKVLRAAEQAHLWPELVFLYDKYEEYDNAIIAMMNHPTEAWKENHTRAVNFFAKVNQIPLVKPYLRSVQKNNNKAINEALNNLLIEEEDYQGLQASIDGYDNFDNIMLAQRLEKHELIEFRRIAAYLYKGNNRWKQSVDLCKKDKLFKDAMCYAGESRNVDIAEDLIAWFLEEKYHECFAACLFQCYDLLRPDVILELAWRHNIMDFAMVDKLEQAENVRSEEEQKAEERPIVFAEPQLMLTAGPATMMAPPQAPSPQPPYGGAYPGGMGGGVPPYGYSM</sequence>
<dbReference type="Proteomes" id="UP001186944">
    <property type="component" value="Unassembled WGS sequence"/>
</dbReference>
<dbReference type="Gene3D" id="1.25.40.730">
    <property type="match status" value="1"/>
</dbReference>
<evidence type="ECO:0000313" key="10">
    <source>
        <dbReference type="Proteomes" id="UP001186944"/>
    </source>
</evidence>
<comment type="function">
    <text evidence="6">Clathrin is the major protein of the polyhedral coat of coated pits and vesicles.</text>
</comment>
<keyword evidence="2" id="KW-0677">Repeat</keyword>
<evidence type="ECO:0000256" key="7">
    <source>
        <dbReference type="PROSITE-ProRule" id="PRU01006"/>
    </source>
</evidence>
<comment type="similarity">
    <text evidence="1 6">Belongs to the clathrin heavy chain family.</text>
</comment>
<protein>
    <recommendedName>
        <fullName evidence="6">Clathrin heavy chain</fullName>
    </recommendedName>
</protein>
<dbReference type="SUPFAM" id="SSF48371">
    <property type="entry name" value="ARM repeat"/>
    <property type="match status" value="6"/>
</dbReference>
<feature type="repeat" description="CHCR" evidence="7">
    <location>
        <begin position="979"/>
        <end position="1124"/>
    </location>
</feature>
<keyword evidence="10" id="KW-1185">Reference proteome</keyword>
<comment type="caution">
    <text evidence="9">The sequence shown here is derived from an EMBL/GenBank/DDBJ whole genome shotgun (WGS) entry which is preliminary data.</text>
</comment>
<evidence type="ECO:0000256" key="1">
    <source>
        <dbReference type="ARBA" id="ARBA00009535"/>
    </source>
</evidence>
<dbReference type="EMBL" id="VSWD01000013">
    <property type="protein sequence ID" value="KAK3084662.1"/>
    <property type="molecule type" value="Genomic_DNA"/>
</dbReference>
<dbReference type="PANTHER" id="PTHR10292:SF1">
    <property type="entry name" value="CLATHRIN HEAVY CHAIN"/>
    <property type="match status" value="1"/>
</dbReference>
<dbReference type="InterPro" id="IPR016025">
    <property type="entry name" value="Clathrin_H-chain_N"/>
</dbReference>
<dbReference type="GO" id="GO:0030130">
    <property type="term" value="C:clathrin coat of trans-Golgi network vesicle"/>
    <property type="evidence" value="ECO:0007669"/>
    <property type="project" value="InterPro"/>
</dbReference>
<dbReference type="GO" id="GO:0005938">
    <property type="term" value="C:cell cortex"/>
    <property type="evidence" value="ECO:0007669"/>
    <property type="project" value="TreeGrafter"/>
</dbReference>
<evidence type="ECO:0000256" key="5">
    <source>
        <dbReference type="ARBA" id="ARBA00023329"/>
    </source>
</evidence>
<evidence type="ECO:0000256" key="6">
    <source>
        <dbReference type="PIRNR" id="PIRNR002290"/>
    </source>
</evidence>
<proteinExistence type="inferred from homology"/>
<dbReference type="Pfam" id="PF09268">
    <property type="entry name" value="Clathrin-link"/>
    <property type="match status" value="1"/>
</dbReference>
<dbReference type="Gene3D" id="1.25.40.10">
    <property type="entry name" value="Tetratricopeptide repeat domain"/>
    <property type="match status" value="5"/>
</dbReference>
<dbReference type="InterPro" id="IPR000547">
    <property type="entry name" value="Clathrin_H-chain/VPS_repeat"/>
</dbReference>
<organism evidence="9 10">
    <name type="scientific">Pinctada imbricata</name>
    <name type="common">Atlantic pearl-oyster</name>
    <name type="synonym">Pinctada martensii</name>
    <dbReference type="NCBI Taxonomy" id="66713"/>
    <lineage>
        <taxon>Eukaryota</taxon>
        <taxon>Metazoa</taxon>
        <taxon>Spiralia</taxon>
        <taxon>Lophotrochozoa</taxon>
        <taxon>Mollusca</taxon>
        <taxon>Bivalvia</taxon>
        <taxon>Autobranchia</taxon>
        <taxon>Pteriomorphia</taxon>
        <taxon>Pterioida</taxon>
        <taxon>Pterioidea</taxon>
        <taxon>Pteriidae</taxon>
        <taxon>Pinctada</taxon>
    </lineage>
</organism>
<keyword evidence="4 6" id="KW-0168">Coated pit</keyword>
<dbReference type="FunFam" id="1.25.40.10:FF:000001">
    <property type="entry name" value="Clathrin heavy chain"/>
    <property type="match status" value="1"/>
</dbReference>
<dbReference type="InterPro" id="IPR022365">
    <property type="entry name" value="Clathrin_H-chain_propeller_rpt"/>
</dbReference>